<evidence type="ECO:0000313" key="4">
    <source>
        <dbReference type="Proteomes" id="UP000196258"/>
    </source>
</evidence>
<evidence type="ECO:0000313" key="2">
    <source>
        <dbReference type="EMBL" id="HJF40034.1"/>
    </source>
</evidence>
<accession>A0A1Y4QID8</accession>
<dbReference type="CDD" id="cd00609">
    <property type="entry name" value="AAT_like"/>
    <property type="match status" value="1"/>
</dbReference>
<dbReference type="EMBL" id="DYWV01000128">
    <property type="protein sequence ID" value="HJF40034.1"/>
    <property type="molecule type" value="Genomic_DNA"/>
</dbReference>
<reference evidence="4" key="1">
    <citation type="submission" date="2017-04" db="EMBL/GenBank/DDBJ databases">
        <title>Function of individual gut microbiota members based on whole genome sequencing of pure cultures obtained from chicken caecum.</title>
        <authorList>
            <person name="Medvecky M."/>
            <person name="Cejkova D."/>
            <person name="Polansky O."/>
            <person name="Karasova D."/>
            <person name="Kubasova T."/>
            <person name="Cizek A."/>
            <person name="Rychlik I."/>
        </authorList>
    </citation>
    <scope>NUCLEOTIDE SEQUENCE [LARGE SCALE GENOMIC DNA]</scope>
    <source>
        <strain evidence="4">An149</strain>
    </source>
</reference>
<proteinExistence type="predicted"/>
<keyword evidence="3" id="KW-0032">Aminotransferase</keyword>
<dbReference type="EMBL" id="NFLB01000008">
    <property type="protein sequence ID" value="OUQ04890.1"/>
    <property type="molecule type" value="Genomic_DNA"/>
</dbReference>
<reference evidence="3" key="2">
    <citation type="journal article" date="2018" name="BMC Genomics">
        <title>Whole genome sequencing and function prediction of 133 gut anaerobes isolated from chicken caecum in pure cultures.</title>
        <authorList>
            <person name="Medvecky M."/>
            <person name="Cejkova D."/>
            <person name="Polansky O."/>
            <person name="Karasova D."/>
            <person name="Kubasova T."/>
            <person name="Cizek A."/>
            <person name="Rychlik I."/>
        </authorList>
    </citation>
    <scope>NUCLEOTIDE SEQUENCE</scope>
    <source>
        <strain evidence="3">An149</strain>
    </source>
</reference>
<name>A0A1Y4QID8_9FIRM</name>
<dbReference type="GO" id="GO:0030170">
    <property type="term" value="F:pyridoxal phosphate binding"/>
    <property type="evidence" value="ECO:0007669"/>
    <property type="project" value="InterPro"/>
</dbReference>
<feature type="domain" description="Aminotransferase class I/classII large" evidence="1">
    <location>
        <begin position="53"/>
        <end position="351"/>
    </location>
</feature>
<evidence type="ECO:0000313" key="3">
    <source>
        <dbReference type="EMBL" id="OUQ04890.1"/>
    </source>
</evidence>
<dbReference type="Pfam" id="PF00155">
    <property type="entry name" value="Aminotran_1_2"/>
    <property type="match status" value="1"/>
</dbReference>
<dbReference type="GO" id="GO:0008483">
    <property type="term" value="F:transaminase activity"/>
    <property type="evidence" value="ECO:0007669"/>
    <property type="project" value="UniProtKB-KW"/>
</dbReference>
<dbReference type="InterPro" id="IPR015422">
    <property type="entry name" value="PyrdxlP-dep_Trfase_small"/>
</dbReference>
<reference evidence="2" key="3">
    <citation type="journal article" date="2021" name="PeerJ">
        <title>Extensive microbial diversity within the chicken gut microbiome revealed by metagenomics and culture.</title>
        <authorList>
            <person name="Gilroy R."/>
            <person name="Ravi A."/>
            <person name="Getino M."/>
            <person name="Pursley I."/>
            <person name="Horton D.L."/>
            <person name="Alikhan N.F."/>
            <person name="Baker D."/>
            <person name="Gharbi K."/>
            <person name="Hall N."/>
            <person name="Watson M."/>
            <person name="Adriaenssens E.M."/>
            <person name="Foster-Nyarko E."/>
            <person name="Jarju S."/>
            <person name="Secka A."/>
            <person name="Antonio M."/>
            <person name="Oren A."/>
            <person name="Chaudhuri R.R."/>
            <person name="La Ragione R."/>
            <person name="Hildebrand F."/>
            <person name="Pallen M.J."/>
        </authorList>
    </citation>
    <scope>NUCLEOTIDE SEQUENCE</scope>
    <source>
        <strain evidence="2">CHK193-16274</strain>
    </source>
</reference>
<protein>
    <submittedName>
        <fullName evidence="2 3">Aminotransferase</fullName>
    </submittedName>
</protein>
<evidence type="ECO:0000259" key="1">
    <source>
        <dbReference type="Pfam" id="PF00155"/>
    </source>
</evidence>
<dbReference type="Proteomes" id="UP000196258">
    <property type="component" value="Unassembled WGS sequence"/>
</dbReference>
<dbReference type="InterPro" id="IPR015421">
    <property type="entry name" value="PyrdxlP-dep_Trfase_major"/>
</dbReference>
<comment type="caution">
    <text evidence="3">The sequence shown here is derived from an EMBL/GenBank/DDBJ whole genome shotgun (WGS) entry which is preliminary data.</text>
</comment>
<dbReference type="InterPro" id="IPR004839">
    <property type="entry name" value="Aminotransferase_I/II_large"/>
</dbReference>
<dbReference type="Gene3D" id="3.90.1150.10">
    <property type="entry name" value="Aspartate Aminotransferase, domain 1"/>
    <property type="match status" value="1"/>
</dbReference>
<dbReference type="InterPro" id="IPR015424">
    <property type="entry name" value="PyrdxlP-dep_Trfase"/>
</dbReference>
<dbReference type="Gene3D" id="3.40.640.10">
    <property type="entry name" value="Type I PLP-dependent aspartate aminotransferase-like (Major domain)"/>
    <property type="match status" value="1"/>
</dbReference>
<dbReference type="PANTHER" id="PTHR43510">
    <property type="entry name" value="AMINOTRANSFERASE FUNCTION, HYPOTHETICAL (EUROFUNG)"/>
    <property type="match status" value="1"/>
</dbReference>
<dbReference type="AlphaFoldDB" id="A0A1Y4QID8"/>
<sequence length="369" mass="42427">MKIDFFDVEAWMTEHEKDYRYNLAETCVDSMNINDLLKMVEDKDAVINDLLNTKLDYGPIEGSKRLRKAIAKLYKTGDLDNIAISHGCINANELVLISLLEKGDHLISITPTYQQMYSFPESFGVETSLVELKEENDWLPDLDDFKRAIKDNTKMICLVNPNNPTSTMFSKEFLLELIEIAKAHQLYILCDEVYQGLGEDEVSISDLYDLGIATSSLSKITSYAGLRIGWIKANCEIIKMINDRRDYHIISTGYINDYLATIVVENYDKILKRSRKIIETNRQILIDWLEKEPLVDCVVPKVGTIAFLKYKLPIKSKELCIELQKDTGVFFVPGACFKQEYHLRFGFANNSKDIKIGLELFSKWLHKDD</sequence>
<organism evidence="3 4">
    <name type="scientific">Thomasclavelia spiroformis</name>
    <dbReference type="NCBI Taxonomy" id="29348"/>
    <lineage>
        <taxon>Bacteria</taxon>
        <taxon>Bacillati</taxon>
        <taxon>Bacillota</taxon>
        <taxon>Erysipelotrichia</taxon>
        <taxon>Erysipelotrichales</taxon>
        <taxon>Coprobacillaceae</taxon>
        <taxon>Thomasclavelia</taxon>
    </lineage>
</organism>
<dbReference type="SUPFAM" id="SSF53383">
    <property type="entry name" value="PLP-dependent transferases"/>
    <property type="match status" value="1"/>
</dbReference>
<gene>
    <name evidence="3" type="ORF">B5E91_07705</name>
    <name evidence="2" type="ORF">K8V91_03840</name>
</gene>
<dbReference type="PANTHER" id="PTHR43510:SF1">
    <property type="entry name" value="AMINOTRANSFERASE FUNCTION, HYPOTHETICAL (EUROFUNG)"/>
    <property type="match status" value="1"/>
</dbReference>
<dbReference type="RefSeq" id="WP_087256597.1">
    <property type="nucleotide sequence ID" value="NZ_CAJFOD010000037.1"/>
</dbReference>
<reference evidence="2" key="4">
    <citation type="submission" date="2021-09" db="EMBL/GenBank/DDBJ databases">
        <authorList>
            <person name="Gilroy R."/>
        </authorList>
    </citation>
    <scope>NUCLEOTIDE SEQUENCE</scope>
    <source>
        <strain evidence="2">CHK193-16274</strain>
    </source>
</reference>
<dbReference type="Proteomes" id="UP000749320">
    <property type="component" value="Unassembled WGS sequence"/>
</dbReference>
<keyword evidence="3" id="KW-0808">Transferase</keyword>